<organism evidence="1 2">
    <name type="scientific">Parelaphostrongylus tenuis</name>
    <name type="common">Meningeal worm</name>
    <dbReference type="NCBI Taxonomy" id="148309"/>
    <lineage>
        <taxon>Eukaryota</taxon>
        <taxon>Metazoa</taxon>
        <taxon>Ecdysozoa</taxon>
        <taxon>Nematoda</taxon>
        <taxon>Chromadorea</taxon>
        <taxon>Rhabditida</taxon>
        <taxon>Rhabditina</taxon>
        <taxon>Rhabditomorpha</taxon>
        <taxon>Strongyloidea</taxon>
        <taxon>Metastrongylidae</taxon>
        <taxon>Parelaphostrongylus</taxon>
    </lineage>
</organism>
<dbReference type="EMBL" id="JAHQIW010000437">
    <property type="protein sequence ID" value="KAJ1348135.1"/>
    <property type="molecule type" value="Genomic_DNA"/>
</dbReference>
<comment type="caution">
    <text evidence="1">The sequence shown here is derived from an EMBL/GenBank/DDBJ whole genome shotgun (WGS) entry which is preliminary data.</text>
</comment>
<dbReference type="Proteomes" id="UP001196413">
    <property type="component" value="Unassembled WGS sequence"/>
</dbReference>
<proteinExistence type="predicted"/>
<gene>
    <name evidence="1" type="ORF">KIN20_003367</name>
</gene>
<sequence length="76" mass="8912">MEKQLDNFLINPKNTADEPKFLDFRYSRGYFGLQSGISHITSNVMKNNAQRVVNLKAYCERLTWTSTEFQLLNCFD</sequence>
<keyword evidence="2" id="KW-1185">Reference proteome</keyword>
<dbReference type="AlphaFoldDB" id="A0AAD5LX72"/>
<protein>
    <submittedName>
        <fullName evidence="1">Uncharacterized protein</fullName>
    </submittedName>
</protein>
<evidence type="ECO:0000313" key="2">
    <source>
        <dbReference type="Proteomes" id="UP001196413"/>
    </source>
</evidence>
<accession>A0AAD5LX72</accession>
<name>A0AAD5LX72_PARTN</name>
<evidence type="ECO:0000313" key="1">
    <source>
        <dbReference type="EMBL" id="KAJ1348135.1"/>
    </source>
</evidence>
<reference evidence="1" key="1">
    <citation type="submission" date="2021-06" db="EMBL/GenBank/DDBJ databases">
        <title>Parelaphostrongylus tenuis whole genome reference sequence.</title>
        <authorList>
            <person name="Garwood T.J."/>
            <person name="Larsen P.A."/>
            <person name="Fountain-Jones N.M."/>
            <person name="Garbe J.R."/>
            <person name="Macchietto M.G."/>
            <person name="Kania S.A."/>
            <person name="Gerhold R.W."/>
            <person name="Richards J.E."/>
            <person name="Wolf T.M."/>
        </authorList>
    </citation>
    <scope>NUCLEOTIDE SEQUENCE</scope>
    <source>
        <strain evidence="1">MNPRO001-30</strain>
        <tissue evidence="1">Meninges</tissue>
    </source>
</reference>